<proteinExistence type="inferred from homology"/>
<gene>
    <name evidence="3" type="ORF">BDW59DRAFT_164087</name>
</gene>
<keyword evidence="4" id="KW-1185">Reference proteome</keyword>
<organism evidence="3 4">
    <name type="scientific">Aspergillus cavernicola</name>
    <dbReference type="NCBI Taxonomy" id="176166"/>
    <lineage>
        <taxon>Eukaryota</taxon>
        <taxon>Fungi</taxon>
        <taxon>Dikarya</taxon>
        <taxon>Ascomycota</taxon>
        <taxon>Pezizomycotina</taxon>
        <taxon>Eurotiomycetes</taxon>
        <taxon>Eurotiomycetidae</taxon>
        <taxon>Eurotiales</taxon>
        <taxon>Aspergillaceae</taxon>
        <taxon>Aspergillus</taxon>
        <taxon>Aspergillus subgen. Nidulantes</taxon>
    </lineage>
</organism>
<evidence type="ECO:0000313" key="4">
    <source>
        <dbReference type="Proteomes" id="UP001610335"/>
    </source>
</evidence>
<dbReference type="InterPro" id="IPR036291">
    <property type="entry name" value="NAD(P)-bd_dom_sf"/>
</dbReference>
<reference evidence="3 4" key="1">
    <citation type="submission" date="2024-07" db="EMBL/GenBank/DDBJ databases">
        <title>Section-level genome sequencing and comparative genomics of Aspergillus sections Usti and Cavernicolus.</title>
        <authorList>
            <consortium name="Lawrence Berkeley National Laboratory"/>
            <person name="Nybo J.L."/>
            <person name="Vesth T.C."/>
            <person name="Theobald S."/>
            <person name="Frisvad J.C."/>
            <person name="Larsen T.O."/>
            <person name="Kjaerboelling I."/>
            <person name="Rothschild-Mancinelli K."/>
            <person name="Lyhne E.K."/>
            <person name="Kogle M.E."/>
            <person name="Barry K."/>
            <person name="Clum A."/>
            <person name="Na H."/>
            <person name="Ledsgaard L."/>
            <person name="Lin J."/>
            <person name="Lipzen A."/>
            <person name="Kuo A."/>
            <person name="Riley R."/>
            <person name="Mondo S."/>
            <person name="LaButti K."/>
            <person name="Haridas S."/>
            <person name="Pangalinan J."/>
            <person name="Salamov A.A."/>
            <person name="Simmons B.A."/>
            <person name="Magnuson J.K."/>
            <person name="Chen J."/>
            <person name="Drula E."/>
            <person name="Henrissat B."/>
            <person name="Wiebenga A."/>
            <person name="Lubbers R.J."/>
            <person name="Gomes A.C."/>
            <person name="Makela M.R."/>
            <person name="Stajich J."/>
            <person name="Grigoriev I.V."/>
            <person name="Mortensen U.H."/>
            <person name="De vries R.P."/>
            <person name="Baker S.E."/>
            <person name="Andersen M.R."/>
        </authorList>
    </citation>
    <scope>NUCLEOTIDE SEQUENCE [LARGE SCALE GENOMIC DNA]</scope>
    <source>
        <strain evidence="3 4">CBS 600.67</strain>
    </source>
</reference>
<dbReference type="PANTHER" id="PTHR43180:SF11">
    <property type="entry name" value="NAD(P)-BINDING PROTEIN"/>
    <property type="match status" value="1"/>
</dbReference>
<dbReference type="EMBL" id="JBFXLS010000062">
    <property type="protein sequence ID" value="KAL2821748.1"/>
    <property type="molecule type" value="Genomic_DNA"/>
</dbReference>
<comment type="caution">
    <text evidence="3">The sequence shown here is derived from an EMBL/GenBank/DDBJ whole genome shotgun (WGS) entry which is preliminary data.</text>
</comment>
<dbReference type="Gene3D" id="3.40.50.720">
    <property type="entry name" value="NAD(P)-binding Rossmann-like Domain"/>
    <property type="match status" value="1"/>
</dbReference>
<accession>A0ABR4I1Y0</accession>
<evidence type="ECO:0000313" key="3">
    <source>
        <dbReference type="EMBL" id="KAL2821748.1"/>
    </source>
</evidence>
<name>A0ABR4I1Y0_9EURO</name>
<comment type="similarity">
    <text evidence="1">Belongs to the short-chain dehydrogenases/reductases (SDR) family.</text>
</comment>
<keyword evidence="2" id="KW-0560">Oxidoreductase</keyword>
<evidence type="ECO:0000256" key="2">
    <source>
        <dbReference type="ARBA" id="ARBA00023002"/>
    </source>
</evidence>
<dbReference type="SUPFAM" id="SSF51735">
    <property type="entry name" value="NAD(P)-binding Rossmann-fold domains"/>
    <property type="match status" value="1"/>
</dbReference>
<dbReference type="Pfam" id="PF00106">
    <property type="entry name" value="adh_short"/>
    <property type="match status" value="1"/>
</dbReference>
<protein>
    <recommendedName>
        <fullName evidence="5">NAD(P)-binding protein</fullName>
    </recommendedName>
</protein>
<dbReference type="InterPro" id="IPR002347">
    <property type="entry name" value="SDR_fam"/>
</dbReference>
<evidence type="ECO:0008006" key="5">
    <source>
        <dbReference type="Google" id="ProtNLM"/>
    </source>
</evidence>
<dbReference type="PANTHER" id="PTHR43180">
    <property type="entry name" value="3-OXOACYL-(ACYL-CARRIER-PROTEIN) REDUCTASE (AFU_ORTHOLOGUE AFUA_6G11210)"/>
    <property type="match status" value="1"/>
</dbReference>
<dbReference type="Proteomes" id="UP001610335">
    <property type="component" value="Unassembled WGS sequence"/>
</dbReference>
<evidence type="ECO:0000256" key="1">
    <source>
        <dbReference type="ARBA" id="ARBA00006484"/>
    </source>
</evidence>
<sequence length="98" mass="10822">MTEFQIPPESLTNLKDKVVLITGSTSGIGKVTVHLCLSLGAKVIAGDVNPFPEDFLPLLCEQRQEILSSSLLFVKTDVTDWTSLRNLFISGEKRFGRI</sequence>